<name>A0A9D1FP22_9FIRM</name>
<dbReference type="PANTHER" id="PTHR37036">
    <property type="match status" value="1"/>
</dbReference>
<accession>A0A9D1FP22</accession>
<dbReference type="Pfam" id="PF08950">
    <property type="entry name" value="DUF1861"/>
    <property type="match status" value="1"/>
</dbReference>
<protein>
    <submittedName>
        <fullName evidence="1">DUF1861 family protein</fullName>
    </submittedName>
</protein>
<gene>
    <name evidence="1" type="ORF">IAB51_07925</name>
</gene>
<reference evidence="1" key="2">
    <citation type="journal article" date="2021" name="PeerJ">
        <title>Extensive microbial diversity within the chicken gut microbiome revealed by metagenomics and culture.</title>
        <authorList>
            <person name="Gilroy R."/>
            <person name="Ravi A."/>
            <person name="Getino M."/>
            <person name="Pursley I."/>
            <person name="Horton D.L."/>
            <person name="Alikhan N.F."/>
            <person name="Baker D."/>
            <person name="Gharbi K."/>
            <person name="Hall N."/>
            <person name="Watson M."/>
            <person name="Adriaenssens E.M."/>
            <person name="Foster-Nyarko E."/>
            <person name="Jarju S."/>
            <person name="Secka A."/>
            <person name="Antonio M."/>
            <person name="Oren A."/>
            <person name="Chaudhuri R.R."/>
            <person name="La Ragione R."/>
            <person name="Hildebrand F."/>
            <person name="Pallen M.J."/>
        </authorList>
    </citation>
    <scope>NUCLEOTIDE SEQUENCE</scope>
    <source>
        <strain evidence="1">CHK199-13235</strain>
    </source>
</reference>
<proteinExistence type="predicted"/>
<dbReference type="EMBL" id="DVJP01000050">
    <property type="protein sequence ID" value="HIS76725.1"/>
    <property type="molecule type" value="Genomic_DNA"/>
</dbReference>
<evidence type="ECO:0000313" key="1">
    <source>
        <dbReference type="EMBL" id="HIS76725.1"/>
    </source>
</evidence>
<dbReference type="InterPro" id="IPR023296">
    <property type="entry name" value="Glyco_hydro_beta-prop_sf"/>
</dbReference>
<dbReference type="Proteomes" id="UP000824002">
    <property type="component" value="Unassembled WGS sequence"/>
</dbReference>
<dbReference type="Gene3D" id="2.115.10.20">
    <property type="entry name" value="Glycosyl hydrolase domain, family 43"/>
    <property type="match status" value="1"/>
</dbReference>
<organism evidence="1 2">
    <name type="scientific">Candidatus Merdivicinus excrementipullorum</name>
    <dbReference type="NCBI Taxonomy" id="2840867"/>
    <lineage>
        <taxon>Bacteria</taxon>
        <taxon>Bacillati</taxon>
        <taxon>Bacillota</taxon>
        <taxon>Clostridia</taxon>
        <taxon>Eubacteriales</taxon>
        <taxon>Oscillospiraceae</taxon>
        <taxon>Oscillospiraceae incertae sedis</taxon>
        <taxon>Candidatus Merdivicinus</taxon>
    </lineage>
</organism>
<dbReference type="InterPro" id="IPR015045">
    <property type="entry name" value="MPT-1-like_LmxM"/>
</dbReference>
<dbReference type="PANTHER" id="PTHR37036:SF2">
    <property type="entry name" value="DUF1861 FAMILY PROTEIN"/>
    <property type="match status" value="1"/>
</dbReference>
<dbReference type="AlphaFoldDB" id="A0A9D1FP22"/>
<comment type="caution">
    <text evidence="1">The sequence shown here is derived from an EMBL/GenBank/DDBJ whole genome shotgun (WGS) entry which is preliminary data.</text>
</comment>
<reference evidence="1" key="1">
    <citation type="submission" date="2020-10" db="EMBL/GenBank/DDBJ databases">
        <authorList>
            <person name="Gilroy R."/>
        </authorList>
    </citation>
    <scope>NUCLEOTIDE SEQUENCE</scope>
    <source>
        <strain evidence="1">CHK199-13235</strain>
    </source>
</reference>
<sequence>MQLFQKCEAESAKIQLQEFEKKRRPAHLGEVLQFDGVDGYDVYNPSIPFELDGRVIMAGRVENRSNEVSKTMFFEEKNGRWSLIPNAPVLDLQDPFVTFINGELWLGGVYVVWDGDRCVEYSTHFYRGTSIFQLKFAFAGPKMMKDIRLLELPDKKIAVFSRPQGEPMLKKYGCVAKIGFAIADTIEQINAEFIDAAPLLEGQFIPEEWGGCNQLYNLKNGLIGVIGHKSWGETVDDVFVIHYYSMAFALDPKTRACTQTKIIAVRDCYPKGPQKNARTADVTFTSGIIRLGGGKARLYAGLNDCETGTVLIEDPLDEYETLA</sequence>
<evidence type="ECO:0000313" key="2">
    <source>
        <dbReference type="Proteomes" id="UP000824002"/>
    </source>
</evidence>
<dbReference type="SUPFAM" id="SSF75005">
    <property type="entry name" value="Arabinanase/levansucrase/invertase"/>
    <property type="match status" value="1"/>
</dbReference>